<dbReference type="AlphaFoldDB" id="A0A2A6BJC7"/>
<name>A0A2A6BJC7_PRIPA</name>
<accession>A0A2A6BJC7</accession>
<evidence type="ECO:0000313" key="2">
    <source>
        <dbReference type="Proteomes" id="UP000005239"/>
    </source>
</evidence>
<accession>A0A8R1V3V0</accession>
<dbReference type="Proteomes" id="UP000005239">
    <property type="component" value="Unassembled WGS sequence"/>
</dbReference>
<reference evidence="2" key="1">
    <citation type="journal article" date="2008" name="Nat. Genet.">
        <title>The Pristionchus pacificus genome provides a unique perspective on nematode lifestyle and parasitism.</title>
        <authorList>
            <person name="Dieterich C."/>
            <person name="Clifton S.W."/>
            <person name="Schuster L.N."/>
            <person name="Chinwalla A."/>
            <person name="Delehaunty K."/>
            <person name="Dinkelacker I."/>
            <person name="Fulton L."/>
            <person name="Fulton R."/>
            <person name="Godfrey J."/>
            <person name="Minx P."/>
            <person name="Mitreva M."/>
            <person name="Roeseler W."/>
            <person name="Tian H."/>
            <person name="Witte H."/>
            <person name="Yang S.P."/>
            <person name="Wilson R.K."/>
            <person name="Sommer R.J."/>
        </authorList>
    </citation>
    <scope>NUCLEOTIDE SEQUENCE [LARGE SCALE GENOMIC DNA]</scope>
    <source>
        <strain evidence="2">PS312</strain>
    </source>
</reference>
<keyword evidence="2" id="KW-1185">Reference proteome</keyword>
<gene>
    <name evidence="1" type="primary">WBGene00281896</name>
</gene>
<proteinExistence type="predicted"/>
<organism evidence="1 2">
    <name type="scientific">Pristionchus pacificus</name>
    <name type="common">Parasitic nematode worm</name>
    <dbReference type="NCBI Taxonomy" id="54126"/>
    <lineage>
        <taxon>Eukaryota</taxon>
        <taxon>Metazoa</taxon>
        <taxon>Ecdysozoa</taxon>
        <taxon>Nematoda</taxon>
        <taxon>Chromadorea</taxon>
        <taxon>Rhabditida</taxon>
        <taxon>Rhabditina</taxon>
        <taxon>Diplogasteromorpha</taxon>
        <taxon>Diplogasteroidea</taxon>
        <taxon>Neodiplogasteridae</taxon>
        <taxon>Pristionchus</taxon>
    </lineage>
</organism>
<sequence length="60" mass="6326">MRVGFVPNLADSGALISGMSSLAISGECTTTLHIGPNISIWYEYITREILGCVAKKPSVG</sequence>
<dbReference type="EnsemblMetazoa" id="PPA43527.1">
    <property type="protein sequence ID" value="PPA43527.1"/>
    <property type="gene ID" value="WBGene00281896"/>
</dbReference>
<protein>
    <submittedName>
        <fullName evidence="1">Uncharacterized protein</fullName>
    </submittedName>
</protein>
<evidence type="ECO:0000313" key="1">
    <source>
        <dbReference type="EnsemblMetazoa" id="PPA43527.1"/>
    </source>
</evidence>
<reference evidence="1" key="2">
    <citation type="submission" date="2022-06" db="UniProtKB">
        <authorList>
            <consortium name="EnsemblMetazoa"/>
        </authorList>
    </citation>
    <scope>IDENTIFICATION</scope>
    <source>
        <strain evidence="1">PS312</strain>
    </source>
</reference>